<name>A0ACC3SEY9_9PEZI</name>
<gene>
    <name evidence="1" type="primary">MSC7</name>
    <name evidence="1" type="ORF">M8818_003561</name>
</gene>
<protein>
    <submittedName>
        <fullName evidence="1">Meiotic Sister-Chromatid recombination aldehyde dehydrogenase</fullName>
    </submittedName>
</protein>
<dbReference type="EMBL" id="JAMKPW020000015">
    <property type="protein sequence ID" value="KAK8210391.1"/>
    <property type="molecule type" value="Genomic_DNA"/>
</dbReference>
<sequence>MHILAYHLQLIPLKVLRYILDHQDDIIQAACLDSGKTRVDAVLGEIFVTVEKLKWTINHGEKALRPESRPTNFLMFYKKNEVRWEPLGVVAACVSWKYASPSLPIVAPTDVSPSYPFHNLLGPVISALFTGNAIIVKNSEQTAWSSAFYTSIARGALTACGYSPDLVHSLTCWPQTADHLTSHPRISHITFIGSKPVAHLVAASAAKALTPVCVELGGKDAAVVLDAPDGRETSQGEMNRVVSIIMRGVFQSAGQNCIGIERVVAMPRAYTRIVEMLTPRIKALRVGSALAEDNIDVGAMISDASFSKLESLVADAVKQGATLVCGGSRYQHPKYPQGHYFQPTLLTEVTKEMQIAQEELFAPVCIVLRAESVNDAIAIANSTIYGLGSNVFGPTSSAAAMANLYRVTNEMKAGMVAVNDFAVTYATQLPFGGVKGSGYGRFAGEEGLRGLCNTKAVCVDRWPGWISTSIPGGLDYPMKKGAAEIGKGVVEVGYGESIGRRIGGVRKMIGV</sequence>
<dbReference type="Proteomes" id="UP001320706">
    <property type="component" value="Unassembled WGS sequence"/>
</dbReference>
<reference evidence="1" key="1">
    <citation type="submission" date="2024-02" db="EMBL/GenBank/DDBJ databases">
        <title>Metagenome Assembled Genome of Zalaria obscura JY119.</title>
        <authorList>
            <person name="Vighnesh L."/>
            <person name="Jagadeeshwari U."/>
            <person name="Venkata Ramana C."/>
            <person name="Sasikala C."/>
        </authorList>
    </citation>
    <scope>NUCLEOTIDE SEQUENCE</scope>
    <source>
        <strain evidence="1">JY119</strain>
    </source>
</reference>
<evidence type="ECO:0000313" key="2">
    <source>
        <dbReference type="Proteomes" id="UP001320706"/>
    </source>
</evidence>
<proteinExistence type="predicted"/>
<organism evidence="1 2">
    <name type="scientific">Zalaria obscura</name>
    <dbReference type="NCBI Taxonomy" id="2024903"/>
    <lineage>
        <taxon>Eukaryota</taxon>
        <taxon>Fungi</taxon>
        <taxon>Dikarya</taxon>
        <taxon>Ascomycota</taxon>
        <taxon>Pezizomycotina</taxon>
        <taxon>Dothideomycetes</taxon>
        <taxon>Dothideomycetidae</taxon>
        <taxon>Dothideales</taxon>
        <taxon>Zalariaceae</taxon>
        <taxon>Zalaria</taxon>
    </lineage>
</organism>
<accession>A0ACC3SEY9</accession>
<keyword evidence="2" id="KW-1185">Reference proteome</keyword>
<comment type="caution">
    <text evidence="1">The sequence shown here is derived from an EMBL/GenBank/DDBJ whole genome shotgun (WGS) entry which is preliminary data.</text>
</comment>
<evidence type="ECO:0000313" key="1">
    <source>
        <dbReference type="EMBL" id="KAK8210391.1"/>
    </source>
</evidence>